<protein>
    <submittedName>
        <fullName evidence="2">Uncharacterized protein</fullName>
    </submittedName>
</protein>
<dbReference type="OrthoDB" id="5561659at2759"/>
<feature type="compositionally biased region" description="Polar residues" evidence="1">
    <location>
        <begin position="139"/>
        <end position="152"/>
    </location>
</feature>
<evidence type="ECO:0000313" key="3">
    <source>
        <dbReference type="Proteomes" id="UP000799753"/>
    </source>
</evidence>
<feature type="compositionally biased region" description="Basic and acidic residues" evidence="1">
    <location>
        <begin position="74"/>
        <end position="85"/>
    </location>
</feature>
<keyword evidence="3" id="KW-1185">Reference proteome</keyword>
<proteinExistence type="predicted"/>
<accession>A0A6A6RSU8</accession>
<dbReference type="AlphaFoldDB" id="A0A6A6RSU8"/>
<reference evidence="2" key="1">
    <citation type="journal article" date="2020" name="Stud. Mycol.">
        <title>101 Dothideomycetes genomes: a test case for predicting lifestyles and emergence of pathogens.</title>
        <authorList>
            <person name="Haridas S."/>
            <person name="Albert R."/>
            <person name="Binder M."/>
            <person name="Bloem J."/>
            <person name="Labutti K."/>
            <person name="Salamov A."/>
            <person name="Andreopoulos B."/>
            <person name="Baker S."/>
            <person name="Barry K."/>
            <person name="Bills G."/>
            <person name="Bluhm B."/>
            <person name="Cannon C."/>
            <person name="Castanera R."/>
            <person name="Culley D."/>
            <person name="Daum C."/>
            <person name="Ezra D."/>
            <person name="Gonzalez J."/>
            <person name="Henrissat B."/>
            <person name="Kuo A."/>
            <person name="Liang C."/>
            <person name="Lipzen A."/>
            <person name="Lutzoni F."/>
            <person name="Magnuson J."/>
            <person name="Mondo S."/>
            <person name="Nolan M."/>
            <person name="Ohm R."/>
            <person name="Pangilinan J."/>
            <person name="Park H.-J."/>
            <person name="Ramirez L."/>
            <person name="Alfaro M."/>
            <person name="Sun H."/>
            <person name="Tritt A."/>
            <person name="Yoshinaga Y."/>
            <person name="Zwiers L.-H."/>
            <person name="Turgeon B."/>
            <person name="Goodwin S."/>
            <person name="Spatafora J."/>
            <person name="Crous P."/>
            <person name="Grigoriev I."/>
        </authorList>
    </citation>
    <scope>NUCLEOTIDE SEQUENCE</scope>
    <source>
        <strain evidence="2">CBS 473.64</strain>
    </source>
</reference>
<feature type="compositionally biased region" description="Basic and acidic residues" evidence="1">
    <location>
        <begin position="160"/>
        <end position="173"/>
    </location>
</feature>
<dbReference type="EMBL" id="MU006790">
    <property type="protein sequence ID" value="KAF2638440.1"/>
    <property type="molecule type" value="Genomic_DNA"/>
</dbReference>
<sequence>MYLDTTFATKTNTYRDFPSKAEDAFKPKDIFPCTVDGNRWDPALGMSYLFGSFCSDDIFRHDAEMMKAYEAKLEQESAKRDRESQQETQTTETDLPSPVPAKRSKIEDETTVKPAELEESAKLLTPVKQRVQGRPVLPSANNVEVPTSSPVQSPSATTTSKEEEASRETERRRAANRKMAYDAALGIRLTWADYGGLVSTRRKQDVEEFEQEL</sequence>
<organism evidence="2 3">
    <name type="scientific">Massarina eburnea CBS 473.64</name>
    <dbReference type="NCBI Taxonomy" id="1395130"/>
    <lineage>
        <taxon>Eukaryota</taxon>
        <taxon>Fungi</taxon>
        <taxon>Dikarya</taxon>
        <taxon>Ascomycota</taxon>
        <taxon>Pezizomycotina</taxon>
        <taxon>Dothideomycetes</taxon>
        <taxon>Pleosporomycetidae</taxon>
        <taxon>Pleosporales</taxon>
        <taxon>Massarineae</taxon>
        <taxon>Massarinaceae</taxon>
        <taxon>Massarina</taxon>
    </lineage>
</organism>
<feature type="compositionally biased region" description="Basic and acidic residues" evidence="1">
    <location>
        <begin position="104"/>
        <end position="121"/>
    </location>
</feature>
<evidence type="ECO:0000313" key="2">
    <source>
        <dbReference type="EMBL" id="KAF2638440.1"/>
    </source>
</evidence>
<evidence type="ECO:0000256" key="1">
    <source>
        <dbReference type="SAM" id="MobiDB-lite"/>
    </source>
</evidence>
<gene>
    <name evidence="2" type="ORF">P280DRAFT_509154</name>
</gene>
<name>A0A6A6RSU8_9PLEO</name>
<feature type="region of interest" description="Disordered" evidence="1">
    <location>
        <begin position="74"/>
        <end position="176"/>
    </location>
</feature>
<dbReference type="Proteomes" id="UP000799753">
    <property type="component" value="Unassembled WGS sequence"/>
</dbReference>